<feature type="chain" id="PRO_5045458633" evidence="3">
    <location>
        <begin position="22"/>
        <end position="935"/>
    </location>
</feature>
<evidence type="ECO:0000313" key="6">
    <source>
        <dbReference type="Proteomes" id="UP001597441"/>
    </source>
</evidence>
<evidence type="ECO:0000313" key="5">
    <source>
        <dbReference type="EMBL" id="MFD2534388.1"/>
    </source>
</evidence>
<dbReference type="Gene3D" id="2.130.10.10">
    <property type="entry name" value="YVTN repeat-like/Quinoprotein amine dehydrogenase"/>
    <property type="match status" value="2"/>
</dbReference>
<feature type="domain" description="HTH luxR-type" evidence="4">
    <location>
        <begin position="875"/>
        <end position="932"/>
    </location>
</feature>
<reference evidence="6" key="1">
    <citation type="journal article" date="2019" name="Int. J. Syst. Evol. Microbiol.">
        <title>The Global Catalogue of Microorganisms (GCM) 10K type strain sequencing project: providing services to taxonomists for standard genome sequencing and annotation.</title>
        <authorList>
            <consortium name="The Broad Institute Genomics Platform"/>
            <consortium name="The Broad Institute Genome Sequencing Center for Infectious Disease"/>
            <person name="Wu L."/>
            <person name="Ma J."/>
        </authorList>
    </citation>
    <scope>NUCLEOTIDE SEQUENCE [LARGE SCALE GENOMIC DNA]</scope>
    <source>
        <strain evidence="6">KCTC 42903</strain>
    </source>
</reference>
<dbReference type="EMBL" id="JBHULK010000001">
    <property type="protein sequence ID" value="MFD2534388.1"/>
    <property type="molecule type" value="Genomic_DNA"/>
</dbReference>
<dbReference type="InterPro" id="IPR011123">
    <property type="entry name" value="Y_Y_Y"/>
</dbReference>
<feature type="signal peptide" evidence="3">
    <location>
        <begin position="1"/>
        <end position="21"/>
    </location>
</feature>
<dbReference type="InterPro" id="IPR036388">
    <property type="entry name" value="WH-like_DNA-bd_sf"/>
</dbReference>
<dbReference type="SUPFAM" id="SSF46894">
    <property type="entry name" value="C-terminal effector domain of the bipartite response regulators"/>
    <property type="match status" value="1"/>
</dbReference>
<dbReference type="SMART" id="SM00421">
    <property type="entry name" value="HTH_LUXR"/>
    <property type="match status" value="1"/>
</dbReference>
<dbReference type="Gene3D" id="1.10.10.10">
    <property type="entry name" value="Winged helix-like DNA-binding domain superfamily/Winged helix DNA-binding domain"/>
    <property type="match status" value="1"/>
</dbReference>
<gene>
    <name evidence="5" type="ORF">ACFSQS_04655</name>
</gene>
<sequence length="935" mass="107729">MKKLFRLATCIYLLGSLIIKAQEIPPIQVYTPKMYGAENQNWSIAQSKDKNIYVANNKGLLEFNGAKWRLYPSPNQTIIRSVNVFDDVIYTGCSKEFGYWQRNQLGDLIYTSLSQRLQIEFLEEEEFWSIVNFDDYILFQSLQRIYIYNKINDTYVVIDTDSTIYKMFKVNGSIYFQQTKAGLYKIENGMPKLISNHAVLKNSLLVNVFNHKENLLIETENAGFYILENNTLKPWNIPANKLLPQSGVYRSAKLRDGSFVLGTRSNGIFHVTEEGEIKFHINIKRGLSNNTIHAIFEDTENNIWLALDNGINCVNIKSPFRIYYDKEGKIGTVYASAVHNDYLYLGTNQGLYYKPLYSDSEFQFVENTQGPVWSLIKLKNTLFCGHDAGTFIVNKDTAKLTVDIQGTWNIAPIQNKENELLQGNYNGLNVITKVNGIWVLKNKIEGFDISSKFFEIYNDNIFVSHESKGIYKITVDKDFTRATQVVKDSIVGKSLNSSVIKHNSNILYAHNEGVFKYSLAQKRFIKDSVYNGLYTKTNYTSGKLISDKENNILWSFSQNNLSYLSPGKLSSIPKVNKISYSTALPKGLTGYENISHLQNNKHLIGTSTGYVVLDLDKLNEKTYSISINTISTNDLKGNLQIVSKHNKGLFKNKANNIEFNYSVAEFDKYLDTEYQYQLKGIYPEWSSWSASSSILFKNLPYGEYVFNVRAKVGNNITNNTATYSFKIERPWALSYQAIIVYSILFILFSLLLHNLYKRHYKKQREKLLQKNASELELKELENQQQLMRFNNEKLRQDIESKNRELGISTMSLIKKNEFLNSLKKELKSVSENDKSLKSVIRMIDKNLNNTDDWNVFEEAFNNADKDFLKKIKALHPSLTSNDLRLCAYLRLNLASKEIAPLLNISPRSVEVKRYRLRKKMNLPHQSSLTNYILEV</sequence>
<keyword evidence="2" id="KW-0472">Membrane</keyword>
<feature type="transmembrane region" description="Helical" evidence="2">
    <location>
        <begin position="733"/>
        <end position="756"/>
    </location>
</feature>
<comment type="caution">
    <text evidence="5">The sequence shown here is derived from an EMBL/GenBank/DDBJ whole genome shotgun (WGS) entry which is preliminary data.</text>
</comment>
<keyword evidence="2" id="KW-0812">Transmembrane</keyword>
<keyword evidence="3" id="KW-0732">Signal</keyword>
<dbReference type="InterPro" id="IPR000792">
    <property type="entry name" value="Tscrpt_reg_LuxR_C"/>
</dbReference>
<name>A0ABW5JS80_9FLAO</name>
<dbReference type="Pfam" id="PF00196">
    <property type="entry name" value="GerE"/>
    <property type="match status" value="1"/>
</dbReference>
<dbReference type="InterPro" id="IPR016032">
    <property type="entry name" value="Sig_transdc_resp-reg_C-effctor"/>
</dbReference>
<keyword evidence="6" id="KW-1185">Reference proteome</keyword>
<organism evidence="5 6">
    <name type="scientific">Gelatiniphilus marinus</name>
    <dbReference type="NCBI Taxonomy" id="1759464"/>
    <lineage>
        <taxon>Bacteria</taxon>
        <taxon>Pseudomonadati</taxon>
        <taxon>Bacteroidota</taxon>
        <taxon>Flavobacteriia</taxon>
        <taxon>Flavobacteriales</taxon>
        <taxon>Flavobacteriaceae</taxon>
        <taxon>Gelatiniphilus</taxon>
    </lineage>
</organism>
<dbReference type="Pfam" id="PF07495">
    <property type="entry name" value="Y_Y_Y"/>
    <property type="match status" value="1"/>
</dbReference>
<keyword evidence="2" id="KW-1133">Transmembrane helix</keyword>
<evidence type="ECO:0000256" key="3">
    <source>
        <dbReference type="SAM" id="SignalP"/>
    </source>
</evidence>
<dbReference type="InterPro" id="IPR015943">
    <property type="entry name" value="WD40/YVTN_repeat-like_dom_sf"/>
</dbReference>
<dbReference type="Pfam" id="PF07494">
    <property type="entry name" value="Reg_prop"/>
    <property type="match status" value="1"/>
</dbReference>
<evidence type="ECO:0000256" key="1">
    <source>
        <dbReference type="SAM" id="Coils"/>
    </source>
</evidence>
<dbReference type="RefSeq" id="WP_388014829.1">
    <property type="nucleotide sequence ID" value="NZ_JBHUDT010000001.1"/>
</dbReference>
<accession>A0ABW5JS80</accession>
<evidence type="ECO:0000259" key="4">
    <source>
        <dbReference type="SMART" id="SM00421"/>
    </source>
</evidence>
<evidence type="ECO:0000256" key="2">
    <source>
        <dbReference type="SAM" id="Phobius"/>
    </source>
</evidence>
<protein>
    <submittedName>
        <fullName evidence="5">Triple tyrosine motif-containing protein</fullName>
    </submittedName>
</protein>
<dbReference type="Gene3D" id="2.60.40.10">
    <property type="entry name" value="Immunoglobulins"/>
    <property type="match status" value="1"/>
</dbReference>
<keyword evidence="1" id="KW-0175">Coiled coil</keyword>
<dbReference type="Proteomes" id="UP001597441">
    <property type="component" value="Unassembled WGS sequence"/>
</dbReference>
<dbReference type="InterPro" id="IPR013783">
    <property type="entry name" value="Ig-like_fold"/>
</dbReference>
<dbReference type="InterPro" id="IPR011110">
    <property type="entry name" value="Reg_prop"/>
</dbReference>
<feature type="coiled-coil region" evidence="1">
    <location>
        <begin position="763"/>
        <end position="797"/>
    </location>
</feature>
<proteinExistence type="predicted"/>